<sequence>MWNLKHVRRRETPSGVGDPMDGVEYSTLSQPSSGPQQQEADRYSGNPHSHDHDPEEGWEEFLELDIDNPPVRAGGNATTIGFEFELLVAVARAQEGFPDPHPTDHRWLSDRLINEDEGAMSYKYTVRNKIIDQLNLSGVVAHKIEEDWFTESTEDFQYWDSLEYESSNRNDIVLNWVGSYQWNGSETNDNNVKEAVRVLREQFIQYHKDNNIELYMTTQAVIKSVRDNISSMIAGESTITGRRSIVELWYDSVSLLFRDEKKKHHSATSASCDYRDPNSVLLEGADPRYYAWSCTDDVSIQDPFPTYEDYIVPIGSVPLLPNSKDAYANPPHLYKWYPAEVVSSILDYDNPSTRETLKTACKTLRDELRIHKPAAAVHTGVHIHIGQQAGWTLLHLKKFATLWHLIEPDLYKLHRRDRGRSIWCSPMGSQCNLARCVFGWDGDARYQATTTGPLRRVYQAQMQTWVPFINGHSKLVEYFTNIWQYSTIGQLNAAMGSGRRSETCVRWRIIGKSLSLKAGSMIQTLEFRLMQGTLDAEHIWKWASIVERLVIFARDSTAEAFRETLQHLLDGNYPSLIGLNQADIAWFESRLRDGYFAYPEPDDKVNWADPFMIRGYGDTHDDALNL</sequence>
<keyword evidence="3" id="KW-1185">Reference proteome</keyword>
<dbReference type="AlphaFoldDB" id="A0A553IFE3"/>
<feature type="compositionally biased region" description="Polar residues" evidence="1">
    <location>
        <begin position="26"/>
        <end position="38"/>
    </location>
</feature>
<organism evidence="2 3">
    <name type="scientific">Xylaria flabelliformis</name>
    <dbReference type="NCBI Taxonomy" id="2512241"/>
    <lineage>
        <taxon>Eukaryota</taxon>
        <taxon>Fungi</taxon>
        <taxon>Dikarya</taxon>
        <taxon>Ascomycota</taxon>
        <taxon>Pezizomycotina</taxon>
        <taxon>Sordariomycetes</taxon>
        <taxon>Xylariomycetidae</taxon>
        <taxon>Xylariales</taxon>
        <taxon>Xylariaceae</taxon>
        <taxon>Xylaria</taxon>
    </lineage>
</organism>
<feature type="region of interest" description="Disordered" evidence="1">
    <location>
        <begin position="1"/>
        <end position="55"/>
    </location>
</feature>
<dbReference type="PANTHER" id="PTHR36847">
    <property type="entry name" value="AMIDOLIGASE ENZYME"/>
    <property type="match status" value="1"/>
</dbReference>
<proteinExistence type="predicted"/>
<dbReference type="PANTHER" id="PTHR36847:SF1">
    <property type="entry name" value="AMIDOLIGASE ENZYME"/>
    <property type="match status" value="1"/>
</dbReference>
<evidence type="ECO:0000313" key="3">
    <source>
        <dbReference type="Proteomes" id="UP000319160"/>
    </source>
</evidence>
<reference evidence="3" key="1">
    <citation type="submission" date="2019-06" db="EMBL/GenBank/DDBJ databases">
        <title>Draft genome sequence of the griseofulvin-producing fungus Xylaria cubensis strain G536.</title>
        <authorList>
            <person name="Mead M.E."/>
            <person name="Raja H.A."/>
            <person name="Steenwyk J.L."/>
            <person name="Knowles S.L."/>
            <person name="Oberlies N.H."/>
            <person name="Rokas A."/>
        </authorList>
    </citation>
    <scope>NUCLEOTIDE SEQUENCE [LARGE SCALE GENOMIC DNA]</scope>
    <source>
        <strain evidence="3">G536</strain>
    </source>
</reference>
<gene>
    <name evidence="2" type="ORF">FHL15_000256</name>
</gene>
<comment type="caution">
    <text evidence="2">The sequence shown here is derived from an EMBL/GenBank/DDBJ whole genome shotgun (WGS) entry which is preliminary data.</text>
</comment>
<dbReference type="Pfam" id="PF12224">
    <property type="entry name" value="Amidoligase_2"/>
    <property type="match status" value="1"/>
</dbReference>
<dbReference type="Proteomes" id="UP000319160">
    <property type="component" value="Unassembled WGS sequence"/>
</dbReference>
<protein>
    <submittedName>
        <fullName evidence="2">Uncharacterized protein</fullName>
    </submittedName>
</protein>
<evidence type="ECO:0000256" key="1">
    <source>
        <dbReference type="SAM" id="MobiDB-lite"/>
    </source>
</evidence>
<accession>A0A553IFE3</accession>
<dbReference type="OrthoDB" id="412402at2759"/>
<evidence type="ECO:0000313" key="2">
    <source>
        <dbReference type="EMBL" id="TRX98914.1"/>
    </source>
</evidence>
<dbReference type="InterPro" id="IPR022025">
    <property type="entry name" value="Amidoligase_2"/>
</dbReference>
<name>A0A553IFE3_9PEZI</name>
<dbReference type="EMBL" id="VFLP01000001">
    <property type="protein sequence ID" value="TRX98914.1"/>
    <property type="molecule type" value="Genomic_DNA"/>
</dbReference>